<accession>A0A382L0H2</accession>
<dbReference type="AlphaFoldDB" id="A0A382L0H2"/>
<reference evidence="2" key="1">
    <citation type="submission" date="2018-05" db="EMBL/GenBank/DDBJ databases">
        <authorList>
            <person name="Lanie J.A."/>
            <person name="Ng W.-L."/>
            <person name="Kazmierczak K.M."/>
            <person name="Andrzejewski T.M."/>
            <person name="Davidsen T.M."/>
            <person name="Wayne K.J."/>
            <person name="Tettelin H."/>
            <person name="Glass J.I."/>
            <person name="Rusch D."/>
            <person name="Podicherti R."/>
            <person name="Tsui H.-C.T."/>
            <person name="Winkler M.E."/>
        </authorList>
    </citation>
    <scope>NUCLEOTIDE SEQUENCE</scope>
</reference>
<evidence type="ECO:0000313" key="2">
    <source>
        <dbReference type="EMBL" id="SVC30210.1"/>
    </source>
</evidence>
<sequence>MATAFEYAKNDMNLNSRSDYARSDKEWETFQYQIPSLNVAFSSKRLMDLNSTNCPAKPRIRQFPISPMRMFRWEAPPRFRCTYSVHIKQATSRWDNDGQIAKKLGTNYWCTTRDERGRQHGRRKSRRDDGREDSMIPTITSPNPLIFNPKCQIQGSCVCGPYDPPGCAFQRKKYRGDSIYRLTLEMRPRMHPDESYQYSLYLPAKFSLQRYMEDLTDIPINQGTTELCPNDPTVEEAVKQIDCDELNKNDELLPTTKLNKKITVQTLIDDGRTDVVDIISKYAKGIVKDELSQLSLEGCSERGVLMSEHYQGWVDYSSNTLNAAGKSVPRYLFVNKKEQAGREWLAEYCKKLNDFPKGTYTFMDFAYTSGRNYYSRSDRHTRSADHLLPTKFIHDDAEEEQLLPVLAGT</sequence>
<protein>
    <submittedName>
        <fullName evidence="2">Uncharacterized protein</fullName>
    </submittedName>
</protein>
<proteinExistence type="predicted"/>
<organism evidence="2">
    <name type="scientific">marine metagenome</name>
    <dbReference type="NCBI Taxonomy" id="408172"/>
    <lineage>
        <taxon>unclassified sequences</taxon>
        <taxon>metagenomes</taxon>
        <taxon>ecological metagenomes</taxon>
    </lineage>
</organism>
<evidence type="ECO:0000256" key="1">
    <source>
        <dbReference type="SAM" id="MobiDB-lite"/>
    </source>
</evidence>
<dbReference type="EMBL" id="UINC01083984">
    <property type="protein sequence ID" value="SVC30210.1"/>
    <property type="molecule type" value="Genomic_DNA"/>
</dbReference>
<gene>
    <name evidence="2" type="ORF">METZ01_LOCUS283064</name>
</gene>
<name>A0A382L0H2_9ZZZZ</name>
<feature type="region of interest" description="Disordered" evidence="1">
    <location>
        <begin position="115"/>
        <end position="139"/>
    </location>
</feature>
<feature type="non-terminal residue" evidence="2">
    <location>
        <position position="409"/>
    </location>
</feature>